<evidence type="ECO:0000256" key="6">
    <source>
        <dbReference type="SAM" id="MobiDB-lite"/>
    </source>
</evidence>
<keyword evidence="5" id="KW-0136">Cellulose degradation</keyword>
<feature type="chain" id="PRO_5040450570" description="AA9 family lytic polysaccharide monooxygenase" evidence="7">
    <location>
        <begin position="19"/>
        <end position="485"/>
    </location>
</feature>
<dbReference type="GO" id="GO:0030245">
    <property type="term" value="P:cellulose catabolic process"/>
    <property type="evidence" value="ECO:0007669"/>
    <property type="project" value="UniProtKB-UniRule"/>
</dbReference>
<dbReference type="CDD" id="cd21175">
    <property type="entry name" value="LPMO_AA9"/>
    <property type="match status" value="1"/>
</dbReference>
<reference evidence="9" key="1">
    <citation type="journal article" date="2021" name="Nat. Commun.">
        <title>Genetic determinants of endophytism in the Arabidopsis root mycobiome.</title>
        <authorList>
            <person name="Mesny F."/>
            <person name="Miyauchi S."/>
            <person name="Thiergart T."/>
            <person name="Pickel B."/>
            <person name="Atanasova L."/>
            <person name="Karlsson M."/>
            <person name="Huettel B."/>
            <person name="Barry K.W."/>
            <person name="Haridas S."/>
            <person name="Chen C."/>
            <person name="Bauer D."/>
            <person name="Andreopoulos W."/>
            <person name="Pangilinan J."/>
            <person name="LaButti K."/>
            <person name="Riley R."/>
            <person name="Lipzen A."/>
            <person name="Clum A."/>
            <person name="Drula E."/>
            <person name="Henrissat B."/>
            <person name="Kohler A."/>
            <person name="Grigoriev I.V."/>
            <person name="Martin F.M."/>
            <person name="Hacquard S."/>
        </authorList>
    </citation>
    <scope>NUCLEOTIDE SEQUENCE</scope>
    <source>
        <strain evidence="9">MPI-CAGE-CH-0243</strain>
    </source>
</reference>
<organism evidence="9 10">
    <name type="scientific">Dendryphion nanum</name>
    <dbReference type="NCBI Taxonomy" id="256645"/>
    <lineage>
        <taxon>Eukaryota</taxon>
        <taxon>Fungi</taxon>
        <taxon>Dikarya</taxon>
        <taxon>Ascomycota</taxon>
        <taxon>Pezizomycotina</taxon>
        <taxon>Dothideomycetes</taxon>
        <taxon>Pleosporomycetidae</taxon>
        <taxon>Pleosporales</taxon>
        <taxon>Torulaceae</taxon>
        <taxon>Dendryphion</taxon>
    </lineage>
</organism>
<dbReference type="GO" id="GO:0008810">
    <property type="term" value="F:cellulase activity"/>
    <property type="evidence" value="ECO:0007669"/>
    <property type="project" value="UniProtKB-UniRule"/>
</dbReference>
<comment type="subcellular location">
    <subcellularLocation>
        <location evidence="2 5">Secreted</location>
    </subcellularLocation>
</comment>
<gene>
    <name evidence="9" type="ORF">B0J11DRAFT_115193</name>
</gene>
<dbReference type="GO" id="GO:0005576">
    <property type="term" value="C:extracellular region"/>
    <property type="evidence" value="ECO:0007669"/>
    <property type="project" value="UniProtKB-SubCell"/>
</dbReference>
<evidence type="ECO:0000256" key="5">
    <source>
        <dbReference type="RuleBase" id="RU368122"/>
    </source>
</evidence>
<feature type="compositionally biased region" description="Low complexity" evidence="6">
    <location>
        <begin position="376"/>
        <end position="388"/>
    </location>
</feature>
<evidence type="ECO:0000313" key="9">
    <source>
        <dbReference type="EMBL" id="KAH7116003.1"/>
    </source>
</evidence>
<proteinExistence type="predicted"/>
<dbReference type="Pfam" id="PF03443">
    <property type="entry name" value="AA9"/>
    <property type="match status" value="1"/>
</dbReference>
<keyword evidence="10" id="KW-1185">Reference proteome</keyword>
<evidence type="ECO:0000256" key="4">
    <source>
        <dbReference type="ARBA" id="ARBA00023157"/>
    </source>
</evidence>
<dbReference type="GO" id="GO:0030248">
    <property type="term" value="F:cellulose binding"/>
    <property type="evidence" value="ECO:0007669"/>
    <property type="project" value="UniProtKB-UniRule"/>
</dbReference>
<accession>A0A9P9DBA8</accession>
<feature type="region of interest" description="Disordered" evidence="6">
    <location>
        <begin position="357"/>
        <end position="433"/>
    </location>
</feature>
<comment type="caution">
    <text evidence="9">The sequence shown here is derived from an EMBL/GenBank/DDBJ whole genome shotgun (WGS) entry which is preliminary data.</text>
</comment>
<evidence type="ECO:0000256" key="3">
    <source>
        <dbReference type="ARBA" id="ARBA00022525"/>
    </source>
</evidence>
<comment type="cofactor">
    <cofactor evidence="1">
        <name>Cu(2+)</name>
        <dbReference type="ChEBI" id="CHEBI:29036"/>
    </cofactor>
</comment>
<dbReference type="InterPro" id="IPR049892">
    <property type="entry name" value="AA9"/>
</dbReference>
<evidence type="ECO:0000256" key="7">
    <source>
        <dbReference type="SAM" id="SignalP"/>
    </source>
</evidence>
<keyword evidence="5" id="KW-0624">Polysaccharide degradation</keyword>
<dbReference type="InterPro" id="IPR005103">
    <property type="entry name" value="AA9_LPMO"/>
</dbReference>
<keyword evidence="3 5" id="KW-0964">Secreted</keyword>
<keyword evidence="5" id="KW-0119">Carbohydrate metabolism</keyword>
<evidence type="ECO:0000256" key="2">
    <source>
        <dbReference type="ARBA" id="ARBA00004613"/>
    </source>
</evidence>
<feature type="domain" description="Auxiliary Activity family 9 catalytic" evidence="8">
    <location>
        <begin position="19"/>
        <end position="234"/>
    </location>
</feature>
<evidence type="ECO:0000313" key="10">
    <source>
        <dbReference type="Proteomes" id="UP000700596"/>
    </source>
</evidence>
<comment type="catalytic activity">
    <reaction evidence="5">
        <text>[(1-&gt;4)-beta-D-glucosyl]n+m + reduced acceptor + O2 = 4-dehydro-beta-D-glucosyl-[(1-&gt;4)-beta-D-glucosyl]n-1 + [(1-&gt;4)-beta-D-glucosyl]m + acceptor + H2O.</text>
        <dbReference type="EC" id="1.14.99.56"/>
    </reaction>
</comment>
<dbReference type="OrthoDB" id="5985073at2759"/>
<protein>
    <recommendedName>
        <fullName evidence="5">AA9 family lytic polysaccharide monooxygenase</fullName>
        <ecNumber evidence="5">1.14.99.56</ecNumber>
    </recommendedName>
    <alternativeName>
        <fullName evidence="5">Endo-beta-1,4-glucanase</fullName>
    </alternativeName>
    <alternativeName>
        <fullName evidence="5">Glycosyl hydrolase 61 family protein</fullName>
    </alternativeName>
</protein>
<dbReference type="Gene3D" id="2.70.50.70">
    <property type="match status" value="1"/>
</dbReference>
<comment type="domain">
    <text evidence="5">Has a modular structure: an endo-beta-1,4-glucanase catalytic module at the N-terminus, a linker rich in serines and threonines, and a C-terminal carbohydrate-binding module (CBM).</text>
</comment>
<evidence type="ECO:0000259" key="8">
    <source>
        <dbReference type="Pfam" id="PF03443"/>
    </source>
</evidence>
<keyword evidence="4 5" id="KW-1015">Disulfide bond</keyword>
<keyword evidence="9" id="KW-0378">Hydrolase</keyword>
<dbReference type="EMBL" id="JAGMWT010000015">
    <property type="protein sequence ID" value="KAH7116003.1"/>
    <property type="molecule type" value="Genomic_DNA"/>
</dbReference>
<name>A0A9P9DBA8_9PLEO</name>
<dbReference type="AlphaFoldDB" id="A0A9P9DBA8"/>
<dbReference type="PANTHER" id="PTHR33353">
    <property type="entry name" value="PUTATIVE (AFU_ORTHOLOGUE AFUA_1G12560)-RELATED"/>
    <property type="match status" value="1"/>
</dbReference>
<dbReference type="PANTHER" id="PTHR33353:SF32">
    <property type="entry name" value="ENDO-BETA-1,4-GLUCANASE D"/>
    <property type="match status" value="1"/>
</dbReference>
<sequence>MLSKSMLLALAAAPSVLAHTSFVQLSENGKPFGDAYAIRMNPDAANAGSPIASLDSTDMACNVKGTTGVPFVAKVTDGSTLTFAIRSWADDPSKPSLDRGHKGPCAIYMKKVASAKNDKGAGDGWFKVAAEGYEGTSSSGKWCTDKIIDNGGFLSFSIPKGLQGGDYLVRPEILALHAVAASNDPQFYTGCAQVFLESQGNLVPESTVSIPGHVKKNEPSTSFNIYYGMDPTTYQLPGPGLAKLVSGTATSQTQQTDGFKPEGCILLNGNWCAKEIPDFTTETGCWASTEDCWNQNKACFANAPPTGGKGCKLWEAKCEAQSNACKSKNFNGVLNKGKRIDSDQANVEYGFVFPTQIAGGSGSPSPPKSSATPQGSAAPSNNPQPSSQKYEAVKTSADAPKPTVEDYNPPATTLTRTRVRPNGGRPTGTITIPVSEGAAPTNFVCPKGLKCVTTTIVKTEVQYKTVLPNSYKRSVLHRKRHGHVL</sequence>
<dbReference type="EC" id="1.14.99.56" evidence="5"/>
<dbReference type="Proteomes" id="UP000700596">
    <property type="component" value="Unassembled WGS sequence"/>
</dbReference>
<evidence type="ECO:0000256" key="1">
    <source>
        <dbReference type="ARBA" id="ARBA00001973"/>
    </source>
</evidence>
<comment type="function">
    <text evidence="5">Lytic polysaccharide monooxygenase (LMPO) that depolymerizes crystalline and amorphous polysaccharides via the oxidation of scissile alpha- or beta-(1-4)-glycosidic bonds, yielding C1 and/or C4 oxidation products. Catalysis by LPMOs requires the reduction of the active-site copper from Cu(II) to Cu(I) by a reducing agent and H(2)O(2) or O(2) as a cosubstrate.</text>
</comment>
<feature type="signal peptide" evidence="7">
    <location>
        <begin position="1"/>
        <end position="18"/>
    </location>
</feature>
<keyword evidence="7" id="KW-0732">Signal</keyword>